<organism evidence="8">
    <name type="scientific">Mucochytrium quahogii</name>
    <dbReference type="NCBI Taxonomy" id="96639"/>
    <lineage>
        <taxon>Eukaryota</taxon>
        <taxon>Sar</taxon>
        <taxon>Stramenopiles</taxon>
        <taxon>Bigyra</taxon>
        <taxon>Labyrinthulomycetes</taxon>
        <taxon>Thraustochytrida</taxon>
        <taxon>Thraustochytriidae</taxon>
        <taxon>Mucochytrium</taxon>
    </lineage>
</organism>
<dbReference type="GO" id="GO:0051879">
    <property type="term" value="F:Hsp90 protein binding"/>
    <property type="evidence" value="ECO:0007669"/>
    <property type="project" value="TreeGrafter"/>
</dbReference>
<dbReference type="InterPro" id="IPR051970">
    <property type="entry name" value="TEL2_Regulation"/>
</dbReference>
<dbReference type="SUPFAM" id="SSF48371">
    <property type="entry name" value="ARM repeat"/>
    <property type="match status" value="1"/>
</dbReference>
<evidence type="ECO:0008006" key="9">
    <source>
        <dbReference type="Google" id="ProtNLM"/>
    </source>
</evidence>
<dbReference type="Pfam" id="PF10193">
    <property type="entry name" value="Telomere_reg-2"/>
    <property type="match status" value="1"/>
</dbReference>
<dbReference type="InterPro" id="IPR019337">
    <property type="entry name" value="Telomere_length_regulation_dom"/>
</dbReference>
<dbReference type="Pfam" id="PF25320">
    <property type="entry name" value="TELO2_ARM"/>
    <property type="match status" value="1"/>
</dbReference>
<evidence type="ECO:0000256" key="2">
    <source>
        <dbReference type="ARBA" id="ARBA00006133"/>
    </source>
</evidence>
<comment type="similarity">
    <text evidence="2">Belongs to the TEL2 family.</text>
</comment>
<dbReference type="InterPro" id="IPR038528">
    <property type="entry name" value="TEL2_C_sf"/>
</dbReference>
<dbReference type="Gene3D" id="1.25.40.720">
    <property type="entry name" value="Telomere length regulation protein 2, C-terminal domain"/>
    <property type="match status" value="1"/>
</dbReference>
<feature type="domain" description="Telomere length regulation protein conserved" evidence="5">
    <location>
        <begin position="513"/>
        <end position="621"/>
    </location>
</feature>
<comment type="subcellular location">
    <subcellularLocation>
        <location evidence="1">Cytoplasm</location>
    </subcellularLocation>
</comment>
<dbReference type="InterPro" id="IPR057348">
    <property type="entry name" value="TELO2_ARM"/>
</dbReference>
<dbReference type="EMBL" id="HBHK01025723">
    <property type="protein sequence ID" value="CAD9705219.1"/>
    <property type="molecule type" value="Transcribed_RNA"/>
</dbReference>
<proteinExistence type="inferred from homology"/>
<name>A0A7S2WTN0_9STRA</name>
<protein>
    <recommendedName>
        <fullName evidence="9">Telomere length regulation protein TEL2 homolog</fullName>
    </recommendedName>
</protein>
<dbReference type="GO" id="GO:0005829">
    <property type="term" value="C:cytosol"/>
    <property type="evidence" value="ECO:0007669"/>
    <property type="project" value="TreeGrafter"/>
</dbReference>
<dbReference type="PANTHER" id="PTHR15830:SF10">
    <property type="entry name" value="TELOMERE LENGTH REGULATION PROTEIN TEL2 HOMOLOG"/>
    <property type="match status" value="1"/>
</dbReference>
<reference evidence="8" key="1">
    <citation type="submission" date="2021-01" db="EMBL/GenBank/DDBJ databases">
        <authorList>
            <person name="Corre E."/>
            <person name="Pelletier E."/>
            <person name="Niang G."/>
            <person name="Scheremetjew M."/>
            <person name="Finn R."/>
            <person name="Kale V."/>
            <person name="Holt S."/>
            <person name="Cochrane G."/>
            <person name="Meng A."/>
            <person name="Brown T."/>
            <person name="Cohen L."/>
        </authorList>
    </citation>
    <scope>NUCLEOTIDE SEQUENCE</scope>
    <source>
        <strain evidence="8">NY070348D</strain>
    </source>
</reference>
<feature type="domain" description="TELO2 ARM repeat" evidence="6">
    <location>
        <begin position="306"/>
        <end position="405"/>
    </location>
</feature>
<evidence type="ECO:0000256" key="1">
    <source>
        <dbReference type="ARBA" id="ARBA00004496"/>
    </source>
</evidence>
<dbReference type="GO" id="GO:0051083">
    <property type="term" value="P:'de novo' cotranslational protein folding"/>
    <property type="evidence" value="ECO:0007669"/>
    <property type="project" value="TreeGrafter"/>
</dbReference>
<feature type="region of interest" description="Disordered" evidence="4">
    <location>
        <begin position="478"/>
        <end position="497"/>
    </location>
</feature>
<dbReference type="InterPro" id="IPR016024">
    <property type="entry name" value="ARM-type_fold"/>
</dbReference>
<gene>
    <name evidence="7" type="ORF">QSP1433_LOCUS16143</name>
    <name evidence="8" type="ORF">QSP1433_LOCUS16144</name>
</gene>
<dbReference type="PANTHER" id="PTHR15830">
    <property type="entry name" value="TELOMERE LENGTH REGULATION PROTEIN TEL2 FAMILY MEMBER"/>
    <property type="match status" value="1"/>
</dbReference>
<evidence type="ECO:0000256" key="4">
    <source>
        <dbReference type="SAM" id="MobiDB-lite"/>
    </source>
</evidence>
<sequence length="798" mass="89165">MGSSSSVESACDVNDVVSILKNTSKLWERFVWTPDALPGFNILTSRLFRVVVTRWESLLSEKEKAELLDVYFDILGAKVPADVILSCLHSALLESYKFAQRQTGDYVAQTGLRVVAIEVCRLISPLFEDASKLTSCFAGKTSRDEDIVQCIGSFPDIVLGSFPPGKLQHTKCFRRQYYADCVALSVLSEKILPEFRGMILSKLVRIGHGEIVAQRVLKSKNTDLSILLEHINPVCIERFVIALIKAEEILETFENRLEFFRVLFPPRTLREGGMLHVLACKKLVLKKYMNPRSVWGFVDNLFESDRELFVETATYIASVWGDTRFVKGTDYERHLYVTGIVYNMIEKLDKAQIEKSGLMILFVKGVQKYLESAVVQTRKLGMIVGELFASRINPNSPLTFEELARDDEKFPYARSTAMSTKPVEDAVEKIDLSLADEISPVQDDDDPEQLVDFNASSDEDGSGDESLANRKKAWCAWSDDSDDESSGDESVESLEPLGNVAEVTNDIEKVDTPTYLSDCIKSLQSDNYNQVVAVLTDLGSLIVKQPRDLELCATDAAKSLLYLENRFAIESFSSLKDNALVALVCTCPELVVPELASVVLQKKATFMSVRLCVLEVFVRAAKELSQVKPSSVEEEQATESATVGTVTKRWGVPKKPPPEPQISRFASIAPRFFFPLIPANDDIAFLDKEPILFSRLLFATSSILGLSKNSIHVNKMGLALFKLLYYCRNHSDAQVRRAALFGFAHLLNTVPTSLLFGDVDWSSNIVKARSWVEQAQTQDPDPACRTEATLLAKLLLRR</sequence>
<dbReference type="GO" id="GO:0042162">
    <property type="term" value="F:telomeric DNA binding"/>
    <property type="evidence" value="ECO:0007669"/>
    <property type="project" value="TreeGrafter"/>
</dbReference>
<keyword evidence="3" id="KW-0963">Cytoplasm</keyword>
<evidence type="ECO:0000313" key="7">
    <source>
        <dbReference type="EMBL" id="CAD9705218.1"/>
    </source>
</evidence>
<evidence type="ECO:0000256" key="3">
    <source>
        <dbReference type="ARBA" id="ARBA00022490"/>
    </source>
</evidence>
<feature type="compositionally biased region" description="Acidic residues" evidence="4">
    <location>
        <begin position="479"/>
        <end position="492"/>
    </location>
</feature>
<feature type="region of interest" description="Disordered" evidence="4">
    <location>
        <begin position="438"/>
        <end position="467"/>
    </location>
</feature>
<accession>A0A7S2WTN0</accession>
<evidence type="ECO:0000259" key="5">
    <source>
        <dbReference type="Pfam" id="PF10193"/>
    </source>
</evidence>
<dbReference type="AlphaFoldDB" id="A0A7S2WTN0"/>
<evidence type="ECO:0000313" key="8">
    <source>
        <dbReference type="EMBL" id="CAD9705219.1"/>
    </source>
</evidence>
<dbReference type="EMBL" id="HBHK01025722">
    <property type="protein sequence ID" value="CAD9705218.1"/>
    <property type="molecule type" value="Transcribed_RNA"/>
</dbReference>
<evidence type="ECO:0000259" key="6">
    <source>
        <dbReference type="Pfam" id="PF25320"/>
    </source>
</evidence>